<evidence type="ECO:0000256" key="1">
    <source>
        <dbReference type="SAM" id="MobiDB-lite"/>
    </source>
</evidence>
<reference evidence="2 3" key="1">
    <citation type="submission" date="2024-02" db="EMBL/GenBank/DDBJ databases">
        <title>High-quality chromosome-scale genome assembly of Pensacola bahiagrass (Paspalum notatum Flugge var. saurae).</title>
        <authorList>
            <person name="Vega J.M."/>
            <person name="Podio M."/>
            <person name="Orjuela J."/>
            <person name="Siena L.A."/>
            <person name="Pessino S.C."/>
            <person name="Combes M.C."/>
            <person name="Mariac C."/>
            <person name="Albertini E."/>
            <person name="Pupilli F."/>
            <person name="Ortiz J.P.A."/>
            <person name="Leblanc O."/>
        </authorList>
    </citation>
    <scope>NUCLEOTIDE SEQUENCE [LARGE SCALE GENOMIC DNA]</scope>
    <source>
        <strain evidence="2">R1</strain>
        <tissue evidence="2">Leaf</tissue>
    </source>
</reference>
<protein>
    <submittedName>
        <fullName evidence="2">Uncharacterized protein</fullName>
    </submittedName>
</protein>
<dbReference type="AlphaFoldDB" id="A0AAQ3TSU0"/>
<evidence type="ECO:0000313" key="3">
    <source>
        <dbReference type="Proteomes" id="UP001341281"/>
    </source>
</evidence>
<gene>
    <name evidence="2" type="ORF">U9M48_027376</name>
</gene>
<accession>A0AAQ3TSU0</accession>
<organism evidence="2 3">
    <name type="scientific">Paspalum notatum var. saurae</name>
    <dbReference type="NCBI Taxonomy" id="547442"/>
    <lineage>
        <taxon>Eukaryota</taxon>
        <taxon>Viridiplantae</taxon>
        <taxon>Streptophyta</taxon>
        <taxon>Embryophyta</taxon>
        <taxon>Tracheophyta</taxon>
        <taxon>Spermatophyta</taxon>
        <taxon>Magnoliopsida</taxon>
        <taxon>Liliopsida</taxon>
        <taxon>Poales</taxon>
        <taxon>Poaceae</taxon>
        <taxon>PACMAD clade</taxon>
        <taxon>Panicoideae</taxon>
        <taxon>Andropogonodae</taxon>
        <taxon>Paspaleae</taxon>
        <taxon>Paspalinae</taxon>
        <taxon>Paspalum</taxon>
    </lineage>
</organism>
<dbReference type="Proteomes" id="UP001341281">
    <property type="component" value="Chromosome 06"/>
</dbReference>
<keyword evidence="3" id="KW-1185">Reference proteome</keyword>
<name>A0AAQ3TSU0_PASNO</name>
<sequence length="178" mass="18785">MPLYAMRSTRSLAPGDIQFRMPVTAAPVAHLPGPRLIQEGDKESPASPVPGDWASAQKHLPSSRFNILPDPRHSPTELPLPAASPTEQHPSPASLSCSPSLGHLILSLPFYRCSSRLPGPPECSCRSCRLPILTLLAAASCAISSPKQQQQHSILLSGAARSSGISAAVVAQVSFPLM</sequence>
<feature type="region of interest" description="Disordered" evidence="1">
    <location>
        <begin position="34"/>
        <end position="94"/>
    </location>
</feature>
<evidence type="ECO:0000313" key="2">
    <source>
        <dbReference type="EMBL" id="WVZ79844.1"/>
    </source>
</evidence>
<proteinExistence type="predicted"/>
<dbReference type="EMBL" id="CP144750">
    <property type="protein sequence ID" value="WVZ79844.1"/>
    <property type="molecule type" value="Genomic_DNA"/>
</dbReference>